<dbReference type="PANTHER" id="PTHR42973:SF39">
    <property type="entry name" value="FAD-BINDING PCMH-TYPE DOMAIN-CONTAINING PROTEIN"/>
    <property type="match status" value="1"/>
</dbReference>
<dbReference type="SUPFAM" id="SSF56176">
    <property type="entry name" value="FAD-binding/transporter-associated domain-like"/>
    <property type="match status" value="1"/>
</dbReference>
<evidence type="ECO:0000256" key="5">
    <source>
        <dbReference type="ARBA" id="ARBA00023002"/>
    </source>
</evidence>
<keyword evidence="6" id="KW-0732">Signal</keyword>
<evidence type="ECO:0000256" key="3">
    <source>
        <dbReference type="ARBA" id="ARBA00022630"/>
    </source>
</evidence>
<feature type="domain" description="FAD-binding PCMH-type" evidence="7">
    <location>
        <begin position="53"/>
        <end position="229"/>
    </location>
</feature>
<gene>
    <name evidence="8" type="ORF">CVT26_011340</name>
</gene>
<accession>A0A409W8W2</accession>
<protein>
    <recommendedName>
        <fullName evidence="7">FAD-binding PCMH-type domain-containing protein</fullName>
    </recommendedName>
</protein>
<dbReference type="Pfam" id="PF01565">
    <property type="entry name" value="FAD_binding_4"/>
    <property type="match status" value="1"/>
</dbReference>
<dbReference type="InterPro" id="IPR050416">
    <property type="entry name" value="FAD-linked_Oxidoreductase"/>
</dbReference>
<dbReference type="InterPro" id="IPR036318">
    <property type="entry name" value="FAD-bd_PCMH-like_sf"/>
</dbReference>
<dbReference type="InterPro" id="IPR006094">
    <property type="entry name" value="Oxid_FAD_bind_N"/>
</dbReference>
<evidence type="ECO:0000259" key="7">
    <source>
        <dbReference type="PROSITE" id="PS51387"/>
    </source>
</evidence>
<comment type="similarity">
    <text evidence="2">Belongs to the oxygen-dependent FAD-linked oxidoreductase family.</text>
</comment>
<dbReference type="AlphaFoldDB" id="A0A409W8W2"/>
<evidence type="ECO:0000313" key="8">
    <source>
        <dbReference type="EMBL" id="PPQ74929.1"/>
    </source>
</evidence>
<dbReference type="InterPro" id="IPR012951">
    <property type="entry name" value="BBE"/>
</dbReference>
<evidence type="ECO:0000256" key="1">
    <source>
        <dbReference type="ARBA" id="ARBA00001974"/>
    </source>
</evidence>
<keyword evidence="9" id="KW-1185">Reference proteome</keyword>
<sequence length="500" mass="53459">MSMKFFLRFLGAFALVTVVYADFISDLTGHHFQVLTPGSSGYAAASASRNRRFSFEPAAVTFPKSAQDVSTILSLCTKYNHKAVARSGGHGYTANAIGGKDGSVVVDLSNFKSVTVDSSTHIATIGTGSRLGDIALALNDNGRALPHGVCPYVGIGGHSVELYRHGGYGFTSRKWGLTLDTITALQVVLANGTIVTASSSNHPDLFFALRGSSSSFGIVTSIQAKTLPAPSSATIFEYYWDMSAATAASAFAAFQSFAVEPDLPQEFGAEIVLGAGSSKGRVSFGITGGWYAAADRFHSVISPLLARLPKPSSSTITPGSYINSVQLLGESGHLNTTGIPDSTDTFYAKSLMTPESAPMSNKSITAFMEYLANQGFGTNTNWFVEVELYGGTNSAINKVPVSATAFGRRSSMFTIQFYTSAPSGKPPFPNAGFSLLDGMVNSIVSNNPPGWDYGAYANYIDDRLANWQTLYYSTNYPRLRSLKERFDPHDILSFPHSIEE</sequence>
<dbReference type="GO" id="GO:0071949">
    <property type="term" value="F:FAD binding"/>
    <property type="evidence" value="ECO:0007669"/>
    <property type="project" value="InterPro"/>
</dbReference>
<feature type="signal peptide" evidence="6">
    <location>
        <begin position="1"/>
        <end position="21"/>
    </location>
</feature>
<dbReference type="Pfam" id="PF08031">
    <property type="entry name" value="BBE"/>
    <property type="match status" value="1"/>
</dbReference>
<keyword evidence="3" id="KW-0285">Flavoprotein</keyword>
<proteinExistence type="inferred from homology"/>
<evidence type="ECO:0000313" key="9">
    <source>
        <dbReference type="Proteomes" id="UP000284706"/>
    </source>
</evidence>
<organism evidence="8 9">
    <name type="scientific">Gymnopilus dilepis</name>
    <dbReference type="NCBI Taxonomy" id="231916"/>
    <lineage>
        <taxon>Eukaryota</taxon>
        <taxon>Fungi</taxon>
        <taxon>Dikarya</taxon>
        <taxon>Basidiomycota</taxon>
        <taxon>Agaricomycotina</taxon>
        <taxon>Agaricomycetes</taxon>
        <taxon>Agaricomycetidae</taxon>
        <taxon>Agaricales</taxon>
        <taxon>Agaricineae</taxon>
        <taxon>Hymenogastraceae</taxon>
        <taxon>Gymnopilus</taxon>
    </lineage>
</organism>
<keyword evidence="5" id="KW-0560">Oxidoreductase</keyword>
<comment type="cofactor">
    <cofactor evidence="1">
        <name>FAD</name>
        <dbReference type="ChEBI" id="CHEBI:57692"/>
    </cofactor>
</comment>
<dbReference type="Gene3D" id="3.30.465.10">
    <property type="match status" value="1"/>
</dbReference>
<dbReference type="PANTHER" id="PTHR42973">
    <property type="entry name" value="BINDING OXIDOREDUCTASE, PUTATIVE (AFU_ORTHOLOGUE AFUA_1G17690)-RELATED"/>
    <property type="match status" value="1"/>
</dbReference>
<name>A0A409W8W2_9AGAR</name>
<dbReference type="InterPro" id="IPR016166">
    <property type="entry name" value="FAD-bd_PCMH"/>
</dbReference>
<dbReference type="InParanoid" id="A0A409W8W2"/>
<dbReference type="Gene3D" id="3.40.462.20">
    <property type="match status" value="1"/>
</dbReference>
<feature type="chain" id="PRO_5019551200" description="FAD-binding PCMH-type domain-containing protein" evidence="6">
    <location>
        <begin position="22"/>
        <end position="500"/>
    </location>
</feature>
<comment type="caution">
    <text evidence="8">The sequence shown here is derived from an EMBL/GenBank/DDBJ whole genome shotgun (WGS) entry which is preliminary data.</text>
</comment>
<evidence type="ECO:0000256" key="2">
    <source>
        <dbReference type="ARBA" id="ARBA00005466"/>
    </source>
</evidence>
<dbReference type="OrthoDB" id="407275at2759"/>
<dbReference type="PROSITE" id="PS51387">
    <property type="entry name" value="FAD_PCMH"/>
    <property type="match status" value="1"/>
</dbReference>
<dbReference type="Proteomes" id="UP000284706">
    <property type="component" value="Unassembled WGS sequence"/>
</dbReference>
<dbReference type="InterPro" id="IPR016169">
    <property type="entry name" value="FAD-bd_PCMH_sub2"/>
</dbReference>
<evidence type="ECO:0000256" key="4">
    <source>
        <dbReference type="ARBA" id="ARBA00022827"/>
    </source>
</evidence>
<keyword evidence="4" id="KW-0274">FAD</keyword>
<dbReference type="EMBL" id="NHYE01005302">
    <property type="protein sequence ID" value="PPQ74929.1"/>
    <property type="molecule type" value="Genomic_DNA"/>
</dbReference>
<dbReference type="GO" id="GO:0016491">
    <property type="term" value="F:oxidoreductase activity"/>
    <property type="evidence" value="ECO:0007669"/>
    <property type="project" value="UniProtKB-KW"/>
</dbReference>
<evidence type="ECO:0000256" key="6">
    <source>
        <dbReference type="SAM" id="SignalP"/>
    </source>
</evidence>
<dbReference type="STRING" id="231916.A0A409W8W2"/>
<reference evidence="8 9" key="1">
    <citation type="journal article" date="2018" name="Evol. Lett.">
        <title>Horizontal gene cluster transfer increased hallucinogenic mushroom diversity.</title>
        <authorList>
            <person name="Reynolds H.T."/>
            <person name="Vijayakumar V."/>
            <person name="Gluck-Thaler E."/>
            <person name="Korotkin H.B."/>
            <person name="Matheny P.B."/>
            <person name="Slot J.C."/>
        </authorList>
    </citation>
    <scope>NUCLEOTIDE SEQUENCE [LARGE SCALE GENOMIC DNA]</scope>
    <source>
        <strain evidence="8 9">SRW20</strain>
    </source>
</reference>